<evidence type="ECO:0000313" key="2">
    <source>
        <dbReference type="Proteomes" id="UP001181693"/>
    </source>
</evidence>
<sequence length="121" mass="13690">MFSSMHSTCTYSPSLSLLKCDELIQSNGVINRDLLPLSQRQVTYESMHPRHLFGHACCFLSGDKQTSLKGAGNALHFNTRICEKKEEHVRFKSYLLGFWIAGEMPDNPTHHTLSTQGNISY</sequence>
<comment type="caution">
    <text evidence="1">The sequence shown here is derived from an EMBL/GenBank/DDBJ whole genome shotgun (WGS) entry which is preliminary data.</text>
</comment>
<protein>
    <submittedName>
        <fullName evidence="1">Uncharacterized protein</fullName>
    </submittedName>
</protein>
<organism evidence="1 2">
    <name type="scientific">Pyxicephalus adspersus</name>
    <name type="common">African bullfrog</name>
    <dbReference type="NCBI Taxonomy" id="30357"/>
    <lineage>
        <taxon>Eukaryota</taxon>
        <taxon>Metazoa</taxon>
        <taxon>Chordata</taxon>
        <taxon>Craniata</taxon>
        <taxon>Vertebrata</taxon>
        <taxon>Euteleostomi</taxon>
        <taxon>Amphibia</taxon>
        <taxon>Batrachia</taxon>
        <taxon>Anura</taxon>
        <taxon>Neobatrachia</taxon>
        <taxon>Ranoidea</taxon>
        <taxon>Pyxicephalidae</taxon>
        <taxon>Pyxicephalinae</taxon>
        <taxon>Pyxicephalus</taxon>
    </lineage>
</organism>
<gene>
    <name evidence="1" type="ORF">GDO54_007554</name>
</gene>
<proteinExistence type="predicted"/>
<accession>A0AAV3B7Q6</accession>
<keyword evidence="2" id="KW-1185">Reference proteome</keyword>
<dbReference type="AlphaFoldDB" id="A0AAV3B7Q6"/>
<dbReference type="Proteomes" id="UP001181693">
    <property type="component" value="Unassembled WGS sequence"/>
</dbReference>
<dbReference type="EMBL" id="DYDO01000002">
    <property type="protein sequence ID" value="DBA31777.1"/>
    <property type="molecule type" value="Genomic_DNA"/>
</dbReference>
<name>A0AAV3B7Q6_PYXAD</name>
<evidence type="ECO:0000313" key="1">
    <source>
        <dbReference type="EMBL" id="DBA31777.1"/>
    </source>
</evidence>
<reference evidence="1" key="1">
    <citation type="thesis" date="2020" institute="ProQuest LLC" country="789 East Eisenhower Parkway, Ann Arbor, MI, USA">
        <title>Comparative Genomics and Chromosome Evolution.</title>
        <authorList>
            <person name="Mudd A.B."/>
        </authorList>
    </citation>
    <scope>NUCLEOTIDE SEQUENCE</scope>
    <source>
        <strain evidence="1">1538</strain>
        <tissue evidence="1">Blood</tissue>
    </source>
</reference>